<evidence type="ECO:0000313" key="3">
    <source>
        <dbReference type="Proteomes" id="UP000002195"/>
    </source>
</evidence>
<dbReference type="RefSeq" id="XP_643440.1">
    <property type="nucleotide sequence ID" value="XM_638348.1"/>
</dbReference>
<accession>Q86H75</accession>
<feature type="chain" id="PRO_5004302440" description="PA14 domain-containing protein" evidence="1">
    <location>
        <begin position="20"/>
        <end position="182"/>
    </location>
</feature>
<dbReference type="InParanoid" id="Q86H75"/>
<organism evidence="2 3">
    <name type="scientific">Dictyostelium discoideum</name>
    <name type="common">Social amoeba</name>
    <dbReference type="NCBI Taxonomy" id="44689"/>
    <lineage>
        <taxon>Eukaryota</taxon>
        <taxon>Amoebozoa</taxon>
        <taxon>Evosea</taxon>
        <taxon>Eumycetozoa</taxon>
        <taxon>Dictyostelia</taxon>
        <taxon>Dictyosteliales</taxon>
        <taxon>Dictyosteliaceae</taxon>
        <taxon>Dictyostelium</taxon>
    </lineage>
</organism>
<dbReference type="PaxDb" id="44689-DDB0167330"/>
<dbReference type="Proteomes" id="UP000002195">
    <property type="component" value="Unassembled WGS sequence"/>
</dbReference>
<gene>
    <name evidence="2" type="ORF">DDB_G0275607</name>
</gene>
<keyword evidence="3" id="KW-1185">Reference proteome</keyword>
<accession>Q553H3</accession>
<dbReference type="KEGG" id="ddi:DDB_G0275607"/>
<dbReference type="GeneID" id="8620025"/>
<dbReference type="VEuPathDB" id="AmoebaDB:DDB_G0275607"/>
<dbReference type="EMBL" id="AAFI02000013">
    <property type="protein sequence ID" value="EAL69554.1"/>
    <property type="molecule type" value="Genomic_DNA"/>
</dbReference>
<evidence type="ECO:0008006" key="4">
    <source>
        <dbReference type="Google" id="ProtNLM"/>
    </source>
</evidence>
<protein>
    <recommendedName>
        <fullName evidence="4">PA14 domain-containing protein</fullName>
    </recommendedName>
</protein>
<dbReference type="HOGENOM" id="CLU_1484604_0_0_1"/>
<evidence type="ECO:0000313" key="2">
    <source>
        <dbReference type="EMBL" id="EAL69554.1"/>
    </source>
</evidence>
<reference evidence="2 3" key="1">
    <citation type="journal article" date="2005" name="Nature">
        <title>The genome of the social amoeba Dictyostelium discoideum.</title>
        <authorList>
            <consortium name="The Dictyostelium discoideum Sequencing Consortium"/>
            <person name="Eichinger L."/>
            <person name="Pachebat J.A."/>
            <person name="Glockner G."/>
            <person name="Rajandream M.A."/>
            <person name="Sucgang R."/>
            <person name="Berriman M."/>
            <person name="Song J."/>
            <person name="Olsen R."/>
            <person name="Szafranski K."/>
            <person name="Xu Q."/>
            <person name="Tunggal B."/>
            <person name="Kummerfeld S."/>
            <person name="Madera M."/>
            <person name="Konfortov B.A."/>
            <person name="Rivero F."/>
            <person name="Bankier A.T."/>
            <person name="Lehmann R."/>
            <person name="Hamlin N."/>
            <person name="Davies R."/>
            <person name="Gaudet P."/>
            <person name="Fey P."/>
            <person name="Pilcher K."/>
            <person name="Chen G."/>
            <person name="Saunders D."/>
            <person name="Sodergren E."/>
            <person name="Davis P."/>
            <person name="Kerhornou A."/>
            <person name="Nie X."/>
            <person name="Hall N."/>
            <person name="Anjard C."/>
            <person name="Hemphill L."/>
            <person name="Bason N."/>
            <person name="Farbrother P."/>
            <person name="Desany B."/>
            <person name="Just E."/>
            <person name="Morio T."/>
            <person name="Rost R."/>
            <person name="Churcher C."/>
            <person name="Cooper J."/>
            <person name="Haydock S."/>
            <person name="van Driessche N."/>
            <person name="Cronin A."/>
            <person name="Goodhead I."/>
            <person name="Muzny D."/>
            <person name="Mourier T."/>
            <person name="Pain A."/>
            <person name="Lu M."/>
            <person name="Harper D."/>
            <person name="Lindsay R."/>
            <person name="Hauser H."/>
            <person name="James K."/>
            <person name="Quiles M."/>
            <person name="Madan Babu M."/>
            <person name="Saito T."/>
            <person name="Buchrieser C."/>
            <person name="Wardroper A."/>
            <person name="Felder M."/>
            <person name="Thangavelu M."/>
            <person name="Johnson D."/>
            <person name="Knights A."/>
            <person name="Loulseged H."/>
            <person name="Mungall K."/>
            <person name="Oliver K."/>
            <person name="Price C."/>
            <person name="Quail M.A."/>
            <person name="Urushihara H."/>
            <person name="Hernandez J."/>
            <person name="Rabbinowitsch E."/>
            <person name="Steffen D."/>
            <person name="Sanders M."/>
            <person name="Ma J."/>
            <person name="Kohara Y."/>
            <person name="Sharp S."/>
            <person name="Simmonds M."/>
            <person name="Spiegler S."/>
            <person name="Tivey A."/>
            <person name="Sugano S."/>
            <person name="White B."/>
            <person name="Walker D."/>
            <person name="Woodward J."/>
            <person name="Winckler T."/>
            <person name="Tanaka Y."/>
            <person name="Shaulsky G."/>
            <person name="Schleicher M."/>
            <person name="Weinstock G."/>
            <person name="Rosenthal A."/>
            <person name="Cox E.C."/>
            <person name="Chisholm R.L."/>
            <person name="Gibbs R."/>
            <person name="Loomis W.F."/>
            <person name="Platzer M."/>
            <person name="Kay R.R."/>
            <person name="Williams J."/>
            <person name="Dear P.H."/>
            <person name="Noegel A.A."/>
            <person name="Barrell B."/>
            <person name="Kuspa A."/>
        </authorList>
    </citation>
    <scope>NUCLEOTIDE SEQUENCE [LARGE SCALE GENOMIC DNA]</scope>
    <source>
        <strain evidence="2 3">AX4</strain>
    </source>
</reference>
<dbReference type="AlphaFoldDB" id="Q86H75"/>
<sequence length="182" mass="20560">MKTIILLLSILNFVYFVNGQDTISNPGFCCGDSEVESTNDPNVIVVHGENSVSQWFADAPYGVVDDSQCPSYRVDFPFEYFIECPDCNFGEISSYPFSYSDIGFNNQTLFNYDNDIDQGLFCFEPHFSFRFNGPIPISRLPIFAFLTIDSPGEIWAFIDNQLVIDKGGIGFSENPYGEHLIF</sequence>
<name>Q86H75_DICDI</name>
<comment type="caution">
    <text evidence="2">The sequence shown here is derived from an EMBL/GenBank/DDBJ whole genome shotgun (WGS) entry which is preliminary data.</text>
</comment>
<feature type="signal peptide" evidence="1">
    <location>
        <begin position="1"/>
        <end position="19"/>
    </location>
</feature>
<keyword evidence="1" id="KW-0732">Signal</keyword>
<proteinExistence type="predicted"/>
<evidence type="ECO:0000256" key="1">
    <source>
        <dbReference type="SAM" id="SignalP"/>
    </source>
</evidence>